<dbReference type="OrthoDB" id="9783154at2"/>
<feature type="domain" description="Sulfatase N-terminal" evidence="5">
    <location>
        <begin position="37"/>
        <end position="350"/>
    </location>
</feature>
<name>L0D6F0_SINAD</name>
<evidence type="ECO:0000313" key="7">
    <source>
        <dbReference type="Proteomes" id="UP000010798"/>
    </source>
</evidence>
<dbReference type="Proteomes" id="UP000010798">
    <property type="component" value="Chromosome"/>
</dbReference>
<dbReference type="SUPFAM" id="SSF53649">
    <property type="entry name" value="Alkaline phosphatase-like"/>
    <property type="match status" value="1"/>
</dbReference>
<dbReference type="Gene3D" id="3.30.1120.10">
    <property type="match status" value="1"/>
</dbReference>
<dbReference type="Gene3D" id="3.40.720.10">
    <property type="entry name" value="Alkaline Phosphatase, subunit A"/>
    <property type="match status" value="1"/>
</dbReference>
<dbReference type="Pfam" id="PF00884">
    <property type="entry name" value="Sulfatase"/>
    <property type="match status" value="1"/>
</dbReference>
<dbReference type="InterPro" id="IPR024607">
    <property type="entry name" value="Sulfatase_CS"/>
</dbReference>
<dbReference type="AlphaFoldDB" id="L0D6F0"/>
<dbReference type="CDD" id="cd16144">
    <property type="entry name" value="ARS_like"/>
    <property type="match status" value="1"/>
</dbReference>
<dbReference type="InterPro" id="IPR017850">
    <property type="entry name" value="Alkaline_phosphatase_core_sf"/>
</dbReference>
<dbReference type="PANTHER" id="PTHR42693">
    <property type="entry name" value="ARYLSULFATASE FAMILY MEMBER"/>
    <property type="match status" value="1"/>
</dbReference>
<keyword evidence="2" id="KW-0479">Metal-binding</keyword>
<gene>
    <name evidence="6" type="ordered locus">Sinac_0555</name>
</gene>
<sequence>MKPGIRRVLRNSWLAALATVGAGQGTGIASDAPAGRPNVVLLVADDLGYGDLGFQGARDIPTPHLDALAQGGVRCTSGYVSGPYCSPTRAGLLTGRYQQRFGHEFNPGGGGGAAAAKNVGLPVTETTLADRLKAAGYATGLVGKWHLGSEAKFHPQKRGFDEFFGFLGGQHTYFASKSGDVYRGTEVVKEEAYLTDAFSREALSFIDRHKDHPFFLQLSFNAVHTPMDATEDRVARFSSIEDPKRRTYAAMLSALDEAAGNVIERLRAAGLEEKTLIIFFSDNGGPTMAGTTTNGSKNDPLRGSKRTTLEGGVRVPFVLSWKGTLPAGKVYDQPIIQLDILPTALAAAGVDAEPEWKLDGVNLLPHLNGKSDQPPHDTLYWRLGDQAAIRRGDWKLVRYDQTVDLAGAQSDARSGPPVTPFRLYNLAKDIGETNDLSTENPDKAKELLAAWEDWSGQLARPLWGPGSRATPAAN</sequence>
<proteinExistence type="inferred from homology"/>
<evidence type="ECO:0000256" key="4">
    <source>
        <dbReference type="ARBA" id="ARBA00022837"/>
    </source>
</evidence>
<protein>
    <submittedName>
        <fullName evidence="6">Arylsulfatase A family protein</fullName>
    </submittedName>
</protein>
<reference evidence="6 7" key="1">
    <citation type="submission" date="2012-02" db="EMBL/GenBank/DDBJ databases">
        <title>Complete sequence of chromosome of Singulisphaera acidiphila DSM 18658.</title>
        <authorList>
            <consortium name="US DOE Joint Genome Institute (JGI-PGF)"/>
            <person name="Lucas S."/>
            <person name="Copeland A."/>
            <person name="Lapidus A."/>
            <person name="Glavina del Rio T."/>
            <person name="Dalin E."/>
            <person name="Tice H."/>
            <person name="Bruce D."/>
            <person name="Goodwin L."/>
            <person name="Pitluck S."/>
            <person name="Peters L."/>
            <person name="Ovchinnikova G."/>
            <person name="Chertkov O."/>
            <person name="Kyrpides N."/>
            <person name="Mavromatis K."/>
            <person name="Ivanova N."/>
            <person name="Brettin T."/>
            <person name="Detter J.C."/>
            <person name="Han C."/>
            <person name="Larimer F."/>
            <person name="Land M."/>
            <person name="Hauser L."/>
            <person name="Markowitz V."/>
            <person name="Cheng J.-F."/>
            <person name="Hugenholtz P."/>
            <person name="Woyke T."/>
            <person name="Wu D."/>
            <person name="Tindall B."/>
            <person name="Pomrenke H."/>
            <person name="Brambilla E."/>
            <person name="Klenk H.-P."/>
            <person name="Eisen J.A."/>
        </authorList>
    </citation>
    <scope>NUCLEOTIDE SEQUENCE [LARGE SCALE GENOMIC DNA]</scope>
    <source>
        <strain evidence="7">ATCC BAA-1392 / DSM 18658 / VKM B-2454 / MOB10</strain>
    </source>
</reference>
<dbReference type="PROSITE" id="PS00149">
    <property type="entry name" value="SULFATASE_2"/>
    <property type="match status" value="1"/>
</dbReference>
<dbReference type="eggNOG" id="COG3119">
    <property type="taxonomic scope" value="Bacteria"/>
</dbReference>
<evidence type="ECO:0000256" key="3">
    <source>
        <dbReference type="ARBA" id="ARBA00022801"/>
    </source>
</evidence>
<dbReference type="STRING" id="886293.Sinac_0555"/>
<dbReference type="EMBL" id="CP003364">
    <property type="protein sequence ID" value="AGA24979.1"/>
    <property type="molecule type" value="Genomic_DNA"/>
</dbReference>
<dbReference type="KEGG" id="saci:Sinac_0555"/>
<keyword evidence="3" id="KW-0378">Hydrolase</keyword>
<dbReference type="RefSeq" id="WP_015244164.1">
    <property type="nucleotide sequence ID" value="NC_019892.1"/>
</dbReference>
<accession>L0D6F0</accession>
<dbReference type="InterPro" id="IPR000917">
    <property type="entry name" value="Sulfatase_N"/>
</dbReference>
<dbReference type="PANTHER" id="PTHR42693:SF53">
    <property type="entry name" value="ENDO-4-O-SULFATASE"/>
    <property type="match status" value="1"/>
</dbReference>
<organism evidence="6 7">
    <name type="scientific">Singulisphaera acidiphila (strain ATCC BAA-1392 / DSM 18658 / VKM B-2454 / MOB10)</name>
    <dbReference type="NCBI Taxonomy" id="886293"/>
    <lineage>
        <taxon>Bacteria</taxon>
        <taxon>Pseudomonadati</taxon>
        <taxon>Planctomycetota</taxon>
        <taxon>Planctomycetia</taxon>
        <taxon>Isosphaerales</taxon>
        <taxon>Isosphaeraceae</taxon>
        <taxon>Singulisphaera</taxon>
    </lineage>
</organism>
<evidence type="ECO:0000259" key="5">
    <source>
        <dbReference type="Pfam" id="PF00884"/>
    </source>
</evidence>
<keyword evidence="7" id="KW-1185">Reference proteome</keyword>
<keyword evidence="4" id="KW-0106">Calcium</keyword>
<evidence type="ECO:0000256" key="2">
    <source>
        <dbReference type="ARBA" id="ARBA00022723"/>
    </source>
</evidence>
<evidence type="ECO:0000313" key="6">
    <source>
        <dbReference type="EMBL" id="AGA24979.1"/>
    </source>
</evidence>
<dbReference type="GO" id="GO:0004065">
    <property type="term" value="F:arylsulfatase activity"/>
    <property type="evidence" value="ECO:0007669"/>
    <property type="project" value="TreeGrafter"/>
</dbReference>
<dbReference type="InterPro" id="IPR050738">
    <property type="entry name" value="Sulfatase"/>
</dbReference>
<dbReference type="HOGENOM" id="CLU_006332_10_4_0"/>
<evidence type="ECO:0000256" key="1">
    <source>
        <dbReference type="ARBA" id="ARBA00008779"/>
    </source>
</evidence>
<dbReference type="GO" id="GO:0046872">
    <property type="term" value="F:metal ion binding"/>
    <property type="evidence" value="ECO:0007669"/>
    <property type="project" value="UniProtKB-KW"/>
</dbReference>
<comment type="similarity">
    <text evidence="1">Belongs to the sulfatase family.</text>
</comment>